<dbReference type="EMBL" id="FOQG01000007">
    <property type="protein sequence ID" value="SFI31334.1"/>
    <property type="molecule type" value="Genomic_DNA"/>
</dbReference>
<sequence>MKTAVVALFLAVPLLVSCGGDDQGGDVVQDPAGAGGAGASSLERPTEVPAAPGEVRSASLPTVMDTGTGPVELCLGAIAESYPPQCGGPAIPNWDWADQQGVFEQQGQIRWGTFAVTGTWDGAAFTVSEAIPGALYDPMMPEPTELPSPATAYTDAELQEIATEVGDLPGAQGAYGGDGHVMVDVTYDDGSIQAWADEEYGESVVLVNPALVDVE</sequence>
<dbReference type="Proteomes" id="UP000198649">
    <property type="component" value="Unassembled WGS sequence"/>
</dbReference>
<dbReference type="AlphaFoldDB" id="A0A1I3H6J4"/>
<protein>
    <recommendedName>
        <fullName evidence="5">Peptidase propeptide and YPEB domain-containing protein</fullName>
    </recommendedName>
</protein>
<keyword evidence="2" id="KW-0732">Signal</keyword>
<keyword evidence="4" id="KW-1185">Reference proteome</keyword>
<evidence type="ECO:0000256" key="2">
    <source>
        <dbReference type="SAM" id="SignalP"/>
    </source>
</evidence>
<gene>
    <name evidence="3" type="ORF">SAMN05216561_10755</name>
</gene>
<organism evidence="3 4">
    <name type="scientific">Nocardioides psychrotolerans</name>
    <dbReference type="NCBI Taxonomy" id="1005945"/>
    <lineage>
        <taxon>Bacteria</taxon>
        <taxon>Bacillati</taxon>
        <taxon>Actinomycetota</taxon>
        <taxon>Actinomycetes</taxon>
        <taxon>Propionibacteriales</taxon>
        <taxon>Nocardioidaceae</taxon>
        <taxon>Nocardioides</taxon>
    </lineage>
</organism>
<evidence type="ECO:0008006" key="5">
    <source>
        <dbReference type="Google" id="ProtNLM"/>
    </source>
</evidence>
<accession>A0A1I3H6J4</accession>
<dbReference type="PROSITE" id="PS51257">
    <property type="entry name" value="PROKAR_LIPOPROTEIN"/>
    <property type="match status" value="1"/>
</dbReference>
<feature type="region of interest" description="Disordered" evidence="1">
    <location>
        <begin position="26"/>
        <end position="63"/>
    </location>
</feature>
<dbReference type="STRING" id="1005945.SAMN05216561_10755"/>
<dbReference type="OrthoDB" id="5178481at2"/>
<proteinExistence type="predicted"/>
<name>A0A1I3H6J4_9ACTN</name>
<feature type="signal peptide" evidence="2">
    <location>
        <begin position="1"/>
        <end position="18"/>
    </location>
</feature>
<evidence type="ECO:0000313" key="4">
    <source>
        <dbReference type="Proteomes" id="UP000198649"/>
    </source>
</evidence>
<evidence type="ECO:0000256" key="1">
    <source>
        <dbReference type="SAM" id="MobiDB-lite"/>
    </source>
</evidence>
<evidence type="ECO:0000313" key="3">
    <source>
        <dbReference type="EMBL" id="SFI31334.1"/>
    </source>
</evidence>
<dbReference type="RefSeq" id="WP_091112786.1">
    <property type="nucleotide sequence ID" value="NZ_BKAF01000008.1"/>
</dbReference>
<reference evidence="3 4" key="1">
    <citation type="submission" date="2016-10" db="EMBL/GenBank/DDBJ databases">
        <authorList>
            <person name="de Groot N.N."/>
        </authorList>
    </citation>
    <scope>NUCLEOTIDE SEQUENCE [LARGE SCALE GENOMIC DNA]</scope>
    <source>
        <strain evidence="3 4">CGMCC 1.11156</strain>
    </source>
</reference>
<feature type="chain" id="PRO_5039010468" description="Peptidase propeptide and YPEB domain-containing protein" evidence="2">
    <location>
        <begin position="19"/>
        <end position="215"/>
    </location>
</feature>